<proteinExistence type="inferred from homology"/>
<dbReference type="Gene3D" id="3.40.50.620">
    <property type="entry name" value="HUPs"/>
    <property type="match status" value="1"/>
</dbReference>
<dbReference type="SUPFAM" id="SSF52374">
    <property type="entry name" value="Nucleotidylyl transferase"/>
    <property type="match status" value="1"/>
</dbReference>
<name>A0A6J6I4I3_9ZZZZ</name>
<evidence type="ECO:0000256" key="6">
    <source>
        <dbReference type="ARBA" id="ARBA00018483"/>
    </source>
</evidence>
<dbReference type="Gene3D" id="2.40.30.30">
    <property type="entry name" value="Riboflavin kinase-like"/>
    <property type="match status" value="1"/>
</dbReference>
<evidence type="ECO:0000256" key="10">
    <source>
        <dbReference type="ARBA" id="ARBA00022695"/>
    </source>
</evidence>
<dbReference type="EMBL" id="CAEZVE010000058">
    <property type="protein sequence ID" value="CAB4619503.1"/>
    <property type="molecule type" value="Genomic_DNA"/>
</dbReference>
<feature type="domain" description="Riboflavin kinase" evidence="16">
    <location>
        <begin position="183"/>
        <end position="308"/>
    </location>
</feature>
<dbReference type="InterPro" id="IPR015865">
    <property type="entry name" value="Riboflavin_kinase_bac/euk"/>
</dbReference>
<keyword evidence="11" id="KW-0547">Nucleotide-binding</keyword>
<keyword evidence="10" id="KW-0548">Nucleotidyltransferase</keyword>
<dbReference type="InterPro" id="IPR023468">
    <property type="entry name" value="Riboflavin_kinase"/>
</dbReference>
<evidence type="ECO:0000256" key="2">
    <source>
        <dbReference type="ARBA" id="ARBA00005201"/>
    </source>
</evidence>
<dbReference type="GO" id="GO:0003919">
    <property type="term" value="F:FMN adenylyltransferase activity"/>
    <property type="evidence" value="ECO:0007669"/>
    <property type="project" value="UniProtKB-EC"/>
</dbReference>
<dbReference type="InterPro" id="IPR015864">
    <property type="entry name" value="FAD_synthase"/>
</dbReference>
<keyword evidence="7" id="KW-0285">Flavoprotein</keyword>
<evidence type="ECO:0000256" key="9">
    <source>
        <dbReference type="ARBA" id="ARBA00022679"/>
    </source>
</evidence>
<dbReference type="InterPro" id="IPR002606">
    <property type="entry name" value="Riboflavin_kinase_bac"/>
</dbReference>
<dbReference type="EC" id="2.7.7.2" evidence="5"/>
<comment type="pathway">
    <text evidence="1">Cofactor biosynthesis; FAD biosynthesis; FAD from FMN: step 1/1.</text>
</comment>
<dbReference type="GO" id="GO:0008531">
    <property type="term" value="F:riboflavin kinase activity"/>
    <property type="evidence" value="ECO:0007669"/>
    <property type="project" value="UniProtKB-EC"/>
</dbReference>
<evidence type="ECO:0000256" key="5">
    <source>
        <dbReference type="ARBA" id="ARBA00012393"/>
    </source>
</evidence>
<gene>
    <name evidence="17" type="ORF">UFOPK1931_00419</name>
</gene>
<keyword evidence="15" id="KW-0511">Multifunctional enzyme</keyword>
<evidence type="ECO:0000256" key="14">
    <source>
        <dbReference type="ARBA" id="ARBA00022840"/>
    </source>
</evidence>
<dbReference type="UniPathway" id="UPA00277">
    <property type="reaction ID" value="UER00407"/>
</dbReference>
<dbReference type="NCBIfam" id="TIGR00083">
    <property type="entry name" value="ribF"/>
    <property type="match status" value="1"/>
</dbReference>
<evidence type="ECO:0000256" key="4">
    <source>
        <dbReference type="ARBA" id="ARBA00012105"/>
    </source>
</evidence>
<dbReference type="PANTHER" id="PTHR22749:SF6">
    <property type="entry name" value="RIBOFLAVIN KINASE"/>
    <property type="match status" value="1"/>
</dbReference>
<dbReference type="UniPathway" id="UPA00276">
    <property type="reaction ID" value="UER00406"/>
</dbReference>
<dbReference type="Pfam" id="PF06574">
    <property type="entry name" value="FAD_syn"/>
    <property type="match status" value="1"/>
</dbReference>
<keyword evidence="9" id="KW-0808">Transferase</keyword>
<evidence type="ECO:0000256" key="11">
    <source>
        <dbReference type="ARBA" id="ARBA00022741"/>
    </source>
</evidence>
<dbReference type="CDD" id="cd02064">
    <property type="entry name" value="FAD_synthetase_N"/>
    <property type="match status" value="1"/>
</dbReference>
<dbReference type="GO" id="GO:0009398">
    <property type="term" value="P:FMN biosynthetic process"/>
    <property type="evidence" value="ECO:0007669"/>
    <property type="project" value="UniProtKB-UniPathway"/>
</dbReference>
<keyword evidence="14" id="KW-0067">ATP-binding</keyword>
<dbReference type="InterPro" id="IPR014729">
    <property type="entry name" value="Rossmann-like_a/b/a_fold"/>
</dbReference>
<evidence type="ECO:0000256" key="3">
    <source>
        <dbReference type="ARBA" id="ARBA00010214"/>
    </source>
</evidence>
<evidence type="ECO:0000256" key="13">
    <source>
        <dbReference type="ARBA" id="ARBA00022827"/>
    </source>
</evidence>
<keyword evidence="8" id="KW-0288">FMN</keyword>
<dbReference type="SUPFAM" id="SSF82114">
    <property type="entry name" value="Riboflavin kinase-like"/>
    <property type="match status" value="1"/>
</dbReference>
<evidence type="ECO:0000256" key="15">
    <source>
        <dbReference type="ARBA" id="ARBA00023268"/>
    </source>
</evidence>
<organism evidence="17">
    <name type="scientific">freshwater metagenome</name>
    <dbReference type="NCBI Taxonomy" id="449393"/>
    <lineage>
        <taxon>unclassified sequences</taxon>
        <taxon>metagenomes</taxon>
        <taxon>ecological metagenomes</taxon>
    </lineage>
</organism>
<dbReference type="FunFam" id="3.40.50.620:FF:000021">
    <property type="entry name" value="Riboflavin biosynthesis protein"/>
    <property type="match status" value="1"/>
</dbReference>
<sequence>MQILTSLSEIPKGIGPSAITIGKFDCIHLGHQALFAEVVDAAANQNLTPTVVTFDRHPDHLLRPERAKLPILGPGQKADLIAGFGISTMLQLEFNQELAYLTPEQFVKQILVDGLNAKLVLVGEGFRFGNQGSGNFGSLKALGDQHGFEVIELKRVHVDGEVVSTTLVRELLDLGNVKLVNKMLGRVHEVSGMVEHGLKIGRKIGFPTANIARDAEGYLPLDGVYAGWLISEGVRYPAAHSVGINETFQAVPRLVESHVLDETELDLYDKVVSLEFVDFVRPAAKFDGVEALVTQINLDLDVVRNQLGL</sequence>
<comment type="similarity">
    <text evidence="3">Belongs to the RibF family.</text>
</comment>
<dbReference type="AlphaFoldDB" id="A0A6J6I4I3"/>
<keyword evidence="13" id="KW-0274">FAD</keyword>
<protein>
    <recommendedName>
        <fullName evidence="6">Bifunctional riboflavin kinase/FMN adenylyltransferase</fullName>
        <ecNumber evidence="4">2.7.1.26</ecNumber>
        <ecNumber evidence="5">2.7.7.2</ecNumber>
    </recommendedName>
</protein>
<comment type="pathway">
    <text evidence="2">Cofactor biosynthesis; FMN biosynthesis; FMN from riboflavin (ATP route): step 1/1.</text>
</comment>
<dbReference type="GO" id="GO:0006747">
    <property type="term" value="P:FAD biosynthetic process"/>
    <property type="evidence" value="ECO:0007669"/>
    <property type="project" value="UniProtKB-UniPathway"/>
</dbReference>
<keyword evidence="12" id="KW-0418">Kinase</keyword>
<evidence type="ECO:0000256" key="7">
    <source>
        <dbReference type="ARBA" id="ARBA00022630"/>
    </source>
</evidence>
<dbReference type="EC" id="2.7.1.26" evidence="4"/>
<dbReference type="PIRSF" id="PIRSF004491">
    <property type="entry name" value="FAD_Synth"/>
    <property type="match status" value="1"/>
</dbReference>
<dbReference type="Pfam" id="PF01687">
    <property type="entry name" value="Flavokinase"/>
    <property type="match status" value="1"/>
</dbReference>
<evidence type="ECO:0000256" key="1">
    <source>
        <dbReference type="ARBA" id="ARBA00004726"/>
    </source>
</evidence>
<accession>A0A6J6I4I3</accession>
<dbReference type="SMART" id="SM00904">
    <property type="entry name" value="Flavokinase"/>
    <property type="match status" value="1"/>
</dbReference>
<dbReference type="GO" id="GO:0009231">
    <property type="term" value="P:riboflavin biosynthetic process"/>
    <property type="evidence" value="ECO:0007669"/>
    <property type="project" value="InterPro"/>
</dbReference>
<evidence type="ECO:0000313" key="17">
    <source>
        <dbReference type="EMBL" id="CAB4619503.1"/>
    </source>
</evidence>
<dbReference type="GO" id="GO:0005524">
    <property type="term" value="F:ATP binding"/>
    <property type="evidence" value="ECO:0007669"/>
    <property type="project" value="UniProtKB-KW"/>
</dbReference>
<evidence type="ECO:0000256" key="12">
    <source>
        <dbReference type="ARBA" id="ARBA00022777"/>
    </source>
</evidence>
<reference evidence="17" key="1">
    <citation type="submission" date="2020-05" db="EMBL/GenBank/DDBJ databases">
        <authorList>
            <person name="Chiriac C."/>
            <person name="Salcher M."/>
            <person name="Ghai R."/>
            <person name="Kavagutti S V."/>
        </authorList>
    </citation>
    <scope>NUCLEOTIDE SEQUENCE</scope>
</reference>
<dbReference type="InterPro" id="IPR023465">
    <property type="entry name" value="Riboflavin_kinase_dom_sf"/>
</dbReference>
<evidence type="ECO:0000256" key="8">
    <source>
        <dbReference type="ARBA" id="ARBA00022643"/>
    </source>
</evidence>
<dbReference type="NCBIfam" id="NF004160">
    <property type="entry name" value="PRK05627.1-3"/>
    <property type="match status" value="1"/>
</dbReference>
<dbReference type="PANTHER" id="PTHR22749">
    <property type="entry name" value="RIBOFLAVIN KINASE/FMN ADENYLYLTRANSFERASE"/>
    <property type="match status" value="1"/>
</dbReference>
<evidence type="ECO:0000259" key="16">
    <source>
        <dbReference type="SMART" id="SM00904"/>
    </source>
</evidence>